<comment type="caution">
    <text evidence="2">The sequence shown here is derived from an EMBL/GenBank/DDBJ whole genome shotgun (WGS) entry which is preliminary data.</text>
</comment>
<reference evidence="2" key="1">
    <citation type="journal article" date="2021" name="G3 (Bethesda)">
        <title>Genome and transcriptome analysis of the beet armyworm Spodoptera exigua reveals targets for pest control. .</title>
        <authorList>
            <person name="Simon S."/>
            <person name="Breeschoten T."/>
            <person name="Jansen H.J."/>
            <person name="Dirks R.P."/>
            <person name="Schranz M.E."/>
            <person name="Ros V.I.D."/>
        </authorList>
    </citation>
    <scope>NUCLEOTIDE SEQUENCE</scope>
    <source>
        <strain evidence="2">TB_SE_WUR_2020</strain>
    </source>
</reference>
<dbReference type="EMBL" id="JACEFF010000620">
    <property type="protein sequence ID" value="KAH9634333.1"/>
    <property type="molecule type" value="Genomic_DNA"/>
</dbReference>
<evidence type="ECO:0000313" key="3">
    <source>
        <dbReference type="Proteomes" id="UP000814243"/>
    </source>
</evidence>
<proteinExistence type="predicted"/>
<name>A0A922MD33_SPOEX</name>
<sequence>MHRISIGSTLTKKMEKYSRQLHKGVHLKNLPSGSGSSKHVPYVYFAKLKFLESSVVNKDTENNFETPAATNSDSNNAENENLIPPPKEQIEGTRKKQKINAVDKQTLHLF</sequence>
<evidence type="ECO:0000256" key="1">
    <source>
        <dbReference type="SAM" id="MobiDB-lite"/>
    </source>
</evidence>
<dbReference type="Proteomes" id="UP000814243">
    <property type="component" value="Unassembled WGS sequence"/>
</dbReference>
<dbReference type="AlphaFoldDB" id="A0A922MD33"/>
<evidence type="ECO:0000313" key="2">
    <source>
        <dbReference type="EMBL" id="KAH9634333.1"/>
    </source>
</evidence>
<gene>
    <name evidence="2" type="ORF">HF086_011593</name>
</gene>
<accession>A0A922MD33</accession>
<protein>
    <submittedName>
        <fullName evidence="2">Uncharacterized protein</fullName>
    </submittedName>
</protein>
<feature type="compositionally biased region" description="Polar residues" evidence="1">
    <location>
        <begin position="63"/>
        <end position="79"/>
    </location>
</feature>
<feature type="region of interest" description="Disordered" evidence="1">
    <location>
        <begin position="61"/>
        <end position="98"/>
    </location>
</feature>
<organism evidence="2 3">
    <name type="scientific">Spodoptera exigua</name>
    <name type="common">Beet armyworm</name>
    <name type="synonym">Noctua fulgens</name>
    <dbReference type="NCBI Taxonomy" id="7107"/>
    <lineage>
        <taxon>Eukaryota</taxon>
        <taxon>Metazoa</taxon>
        <taxon>Ecdysozoa</taxon>
        <taxon>Arthropoda</taxon>
        <taxon>Hexapoda</taxon>
        <taxon>Insecta</taxon>
        <taxon>Pterygota</taxon>
        <taxon>Neoptera</taxon>
        <taxon>Endopterygota</taxon>
        <taxon>Lepidoptera</taxon>
        <taxon>Glossata</taxon>
        <taxon>Ditrysia</taxon>
        <taxon>Noctuoidea</taxon>
        <taxon>Noctuidae</taxon>
        <taxon>Amphipyrinae</taxon>
        <taxon>Spodoptera</taxon>
    </lineage>
</organism>